<evidence type="ECO:0000256" key="2">
    <source>
        <dbReference type="ARBA" id="ARBA00004644"/>
    </source>
</evidence>
<evidence type="ECO:0000313" key="15">
    <source>
        <dbReference type="EMBL" id="BAH11795.1"/>
    </source>
</evidence>
<feature type="transmembrane region" description="Helical" evidence="14">
    <location>
        <begin position="698"/>
        <end position="721"/>
    </location>
</feature>
<keyword evidence="6 14" id="KW-0375">Hydrogen ion transport</keyword>
<keyword evidence="4 14" id="KW-0813">Transport</keyword>
<reference evidence="20" key="5">
    <citation type="journal article" date="2013" name="J. Proteome Res.">
        <title>Toward a comprehensive characterization of a human cancer cell phosphoproteome.</title>
        <authorList>
            <person name="Zhou H."/>
            <person name="Di Palma S."/>
            <person name="Preisinger C."/>
            <person name="Peng M."/>
            <person name="Polat A.N."/>
            <person name="Heck A.J."/>
            <person name="Mohammed S."/>
        </authorList>
    </citation>
    <scope>IDENTIFICATION BY MASS SPECTROMETRY [LARGE SCALE ANALYSIS]</scope>
</reference>
<feature type="transmembrane region" description="Helical" evidence="14">
    <location>
        <begin position="590"/>
        <end position="614"/>
    </location>
</feature>
<keyword evidence="18 19" id="KW-1267">Proteomics identification</keyword>
<evidence type="ECO:0000256" key="5">
    <source>
        <dbReference type="ARBA" id="ARBA00022692"/>
    </source>
</evidence>
<dbReference type="EMBL" id="AK294512">
    <property type="protein sequence ID" value="BAH11795.1"/>
    <property type="molecule type" value="mRNA"/>
</dbReference>
<evidence type="ECO:0007829" key="19">
    <source>
        <dbReference type="ProteomicsDB" id="B7Z2A9"/>
    </source>
</evidence>
<dbReference type="RefSeq" id="NP_001365467.1">
    <property type="nucleotide sequence ID" value="NM_001378538.1"/>
</dbReference>
<dbReference type="InterPro" id="IPR002490">
    <property type="entry name" value="V-ATPase_116kDa_su"/>
</dbReference>
<feature type="transmembrane region" description="Helical" evidence="14">
    <location>
        <begin position="498"/>
        <end position="519"/>
    </location>
</feature>
<dbReference type="Bgee" id="ENSG00000033627">
    <property type="expression patterns" value="Expressed in right frontal lobe and 201 other cell types or tissues"/>
</dbReference>
<evidence type="ECO:0000256" key="13">
    <source>
        <dbReference type="ARBA" id="ARBA00046407"/>
    </source>
</evidence>
<feature type="transmembrane region" description="Helical" evidence="14">
    <location>
        <begin position="402"/>
        <end position="421"/>
    </location>
</feature>
<dbReference type="PANTHER" id="PTHR11629">
    <property type="entry name" value="VACUOLAR PROTON ATPASES"/>
    <property type="match status" value="1"/>
</dbReference>
<dbReference type="GeneID" id="535"/>
<dbReference type="Proteomes" id="UP000005640">
    <property type="component" value="Chromosome 17"/>
</dbReference>
<dbReference type="EMBL" id="AC107993">
    <property type="status" value="NOT_ANNOTATED_CDS"/>
    <property type="molecule type" value="Genomic_DNA"/>
</dbReference>
<evidence type="ECO:0000313" key="17">
    <source>
        <dbReference type="Proteomes" id="UP000005640"/>
    </source>
</evidence>
<feature type="transmembrane region" description="Helical" evidence="14">
    <location>
        <begin position="727"/>
        <end position="750"/>
    </location>
</feature>
<dbReference type="GO" id="GO:0000220">
    <property type="term" value="C:vacuolar proton-transporting V-type ATPase, V0 domain"/>
    <property type="evidence" value="ECO:0007669"/>
    <property type="project" value="InterPro"/>
</dbReference>
<dbReference type="GeneTree" id="ENSGT00950000182881"/>
<dbReference type="SMR" id="B7Z2A9"/>
<feature type="transmembrane region" description="Helical" evidence="14">
    <location>
        <begin position="525"/>
        <end position="549"/>
    </location>
</feature>
<dbReference type="EMBL" id="AC067852">
    <property type="status" value="NOT_ANNOTATED_CDS"/>
    <property type="molecule type" value="Genomic_DNA"/>
</dbReference>
<evidence type="ECO:0000256" key="14">
    <source>
        <dbReference type="RuleBase" id="RU361189"/>
    </source>
</evidence>
<reference evidence="21" key="6">
    <citation type="journal article" date="2014" name="J. Proteomics">
        <title>An enzyme assisted RP-RPLC approach for in-depth analysis of human liver phosphoproteome.</title>
        <authorList>
            <person name="Bian Y."/>
            <person name="Song C."/>
            <person name="Cheng K."/>
            <person name="Dong M."/>
            <person name="Wang F."/>
            <person name="Huang J."/>
            <person name="Sun D."/>
            <person name="Wang L."/>
            <person name="Ye M."/>
            <person name="Zou H."/>
        </authorList>
    </citation>
    <scope>IDENTIFICATION BY MASS SPECTROMETRY [LARGE SCALE ANALYSIS]</scope>
</reference>
<dbReference type="OpenTargets" id="ENSG00000033627"/>
<dbReference type="Ensembl" id="ENST00000585525.5">
    <property type="protein sequence ID" value="ENSP00000466878.1"/>
    <property type="gene ID" value="ENSG00000033627.18"/>
</dbReference>
<evidence type="ECO:0000256" key="6">
    <source>
        <dbReference type="ARBA" id="ARBA00022781"/>
    </source>
</evidence>
<reference evidence="16" key="2">
    <citation type="journal article" date="2004" name="Nature">
        <title>Finishing the euchromatic sequence of the human genome.</title>
        <authorList>
            <consortium name="International Human Genome Sequencing Consortium"/>
        </authorList>
    </citation>
    <scope>NUCLEOTIDE SEQUENCE [LARGE SCALE GENOMIC DNA]</scope>
</reference>
<keyword evidence="17" id="KW-1185">Reference proteome</keyword>
<reference evidence="16" key="1">
    <citation type="journal article" date="2001" name="Nature">
        <title>Initial sequencing and analysis of the human genome.</title>
        <authorList>
            <consortium name="International Human Genome Sequencing Consortium"/>
            <person name="Lander E.S."/>
            <person name="Linton L.M."/>
            <person name="Birren B."/>
            <person name="Nusbaum C."/>
            <person name="Zody M.C."/>
            <person name="Baldwin J."/>
            <person name="Devon K."/>
            <person name="Dewar K."/>
            <person name="Doyle M."/>
            <person name="FitzHugh W."/>
            <person name="Funke R."/>
            <person name="Gage D."/>
            <person name="Harris K."/>
            <person name="Heaford A."/>
            <person name="Howland J."/>
            <person name="Kann L."/>
            <person name="Lehoczky J."/>
            <person name="LeVine R."/>
            <person name="McEwan P."/>
            <person name="McKernan K."/>
            <person name="Meldrim J."/>
            <person name="Mesirov J.P."/>
            <person name="Miranda C."/>
            <person name="Morris W."/>
            <person name="Naylor J."/>
            <person name="Raymond C."/>
            <person name="Rosetti M."/>
            <person name="Santos R."/>
            <person name="Sheridan A."/>
            <person name="Sougnez C."/>
            <person name="Stange-Thomann N."/>
            <person name="Stojanovic N."/>
            <person name="Subramanian A."/>
            <person name="Wyman D."/>
            <person name="Rogers J."/>
            <person name="Sulston J."/>
            <person name="Ainscough R."/>
            <person name="Beck S."/>
            <person name="Bentley D."/>
            <person name="Burton J."/>
            <person name="Clee C."/>
            <person name="Carter N."/>
            <person name="Coulson A."/>
            <person name="Deadman R."/>
            <person name="Deloukas P."/>
            <person name="Dunham A."/>
            <person name="Dunham I."/>
            <person name="Durbin R."/>
            <person name="French L."/>
            <person name="Grafham D."/>
            <person name="Gregory S."/>
            <person name="Hubbard T."/>
            <person name="Humphray S."/>
            <person name="Hunt A."/>
            <person name="Jones M."/>
            <person name="Lloyd C."/>
            <person name="McMurray A."/>
            <person name="Matthews L."/>
            <person name="Mercer S."/>
            <person name="Milne S."/>
            <person name="Mullikin J.C."/>
            <person name="Mungall A."/>
            <person name="Plumb R."/>
            <person name="Ross M."/>
            <person name="Shownkeen R."/>
            <person name="Sims S."/>
            <person name="Waterston R.H."/>
            <person name="Wilson R.K."/>
            <person name="Hillier L.W."/>
            <person name="McPherson J.D."/>
            <person name="Marra M.A."/>
            <person name="Mardis E.R."/>
            <person name="Fulton L.A."/>
            <person name="Chinwalla A.T."/>
            <person name="Pepin K.H."/>
            <person name="Gish W.R."/>
            <person name="Chissoe S.L."/>
            <person name="Wendl M.C."/>
            <person name="Delehaunty K.D."/>
            <person name="Miner T.L."/>
            <person name="Delehaunty A."/>
            <person name="Kramer J.B."/>
            <person name="Cook L.L."/>
            <person name="Fulton R.S."/>
            <person name="Johnson D.L."/>
            <person name="Minx P.J."/>
            <person name="Clifton S.W."/>
            <person name="Hawkins T."/>
            <person name="Branscomb E."/>
            <person name="Predki P."/>
            <person name="Richardson P."/>
            <person name="Wenning S."/>
            <person name="Slezak T."/>
            <person name="Doggett N."/>
            <person name="Cheng J.F."/>
            <person name="Olsen A."/>
            <person name="Lucas S."/>
            <person name="Elkin C."/>
            <person name="Uberbacher E."/>
            <person name="Frazier M."/>
            <person name="Gibbs R.A."/>
            <person name="Muzny D.M."/>
            <person name="Scherer S.E."/>
            <person name="Bouck J.B."/>
            <person name="Sodergren E.J."/>
            <person name="Worley K.C."/>
            <person name="Rives C.M."/>
            <person name="Gorrell J.H."/>
            <person name="Metzker M.L."/>
            <person name="Naylor S.L."/>
            <person name="Kucherlapati R.S."/>
            <person name="Nelson D.L."/>
            <person name="Weinstock G.M."/>
            <person name="Sakaki Y."/>
            <person name="Fujiyama A."/>
            <person name="Hattori M."/>
            <person name="Yada T."/>
            <person name="Toyoda A."/>
            <person name="Itoh T."/>
            <person name="Kawagoe C."/>
            <person name="Watanabe H."/>
            <person name="Totoki Y."/>
            <person name="Taylor T."/>
            <person name="Weissenbach J."/>
            <person name="Heilig R."/>
            <person name="Saurin W."/>
            <person name="Artiguenave F."/>
            <person name="Brottier P."/>
            <person name="Bruls T."/>
            <person name="Pelletier E."/>
            <person name="Robert C."/>
            <person name="Wincker P."/>
            <person name="Smith D.R."/>
            <person name="Doucette-Stamm L."/>
            <person name="Rubenfield M."/>
            <person name="Weinstock K."/>
            <person name="Lee H.M."/>
            <person name="Dubois J."/>
            <person name="Rosenthal A."/>
            <person name="Platzer M."/>
            <person name="Nyakatura G."/>
            <person name="Taudien S."/>
            <person name="Rump A."/>
            <person name="Yang H."/>
            <person name="Yu J."/>
            <person name="Wang J."/>
            <person name="Huang G."/>
            <person name="Gu J."/>
            <person name="Hood L."/>
            <person name="Rowen L."/>
            <person name="Madan A."/>
            <person name="Qin S."/>
            <person name="Davis R.W."/>
            <person name="Federspiel N.A."/>
            <person name="Abola A.P."/>
            <person name="Proctor M.J."/>
            <person name="Myers R.M."/>
            <person name="Schmutz J."/>
            <person name="Dickson M."/>
            <person name="Grimwood J."/>
            <person name="Cox D.R."/>
            <person name="Olson M.V."/>
            <person name="Kaul R."/>
            <person name="Raymond C."/>
            <person name="Shimizu N."/>
            <person name="Kawasaki K."/>
            <person name="Minoshima S."/>
            <person name="Evans G.A."/>
            <person name="Athanasiou M."/>
            <person name="Schultz R."/>
            <person name="Roe B.A."/>
            <person name="Chen F."/>
            <person name="Pan H."/>
            <person name="Ramser J."/>
            <person name="Lehrach H."/>
            <person name="Reinhardt R."/>
            <person name="McCombie W.R."/>
            <person name="de la Bastide M."/>
            <person name="Dedhia N."/>
            <person name="Blocker H."/>
            <person name="Hornischer K."/>
            <person name="Nordsiek G."/>
            <person name="Agarwala R."/>
            <person name="Aravind L."/>
            <person name="Bailey J.A."/>
            <person name="Bateman A."/>
            <person name="Batzoglou S."/>
            <person name="Birney E."/>
            <person name="Bork P."/>
            <person name="Brown D.G."/>
            <person name="Burge C.B."/>
            <person name="Cerutti L."/>
            <person name="Chen H.C."/>
            <person name="Church D."/>
            <person name="Clamp M."/>
            <person name="Copley R.R."/>
            <person name="Doerks T."/>
            <person name="Eddy S.R."/>
            <person name="Eichler E.E."/>
            <person name="Furey T.S."/>
            <person name="Galagan J."/>
            <person name="Gilbert J.G."/>
            <person name="Harmon C."/>
            <person name="Hayashizaki Y."/>
            <person name="Haussler D."/>
            <person name="Hermjakob H."/>
            <person name="Hokamp K."/>
            <person name="Jang W."/>
            <person name="Johnson L.S."/>
            <person name="Jones T.A."/>
            <person name="Kasif S."/>
            <person name="Kaspryzk A."/>
            <person name="Kennedy S."/>
            <person name="Kent W.J."/>
            <person name="Kitts P."/>
            <person name="Koonin E.V."/>
            <person name="Korf I."/>
            <person name="Kulp D."/>
            <person name="Lancet D."/>
            <person name="Lowe T.M."/>
            <person name="McLysaght A."/>
            <person name="Mikkelsen T."/>
            <person name="Moran J.V."/>
            <person name="Mulder N."/>
            <person name="Pollara V.J."/>
            <person name="Ponting C.P."/>
            <person name="Schuler G."/>
            <person name="Schultz J."/>
            <person name="Slater G."/>
            <person name="Smit A.F."/>
            <person name="Stupka E."/>
            <person name="Szustakowski J."/>
            <person name="Thierry-Mieg D."/>
            <person name="Thierry-Mieg J."/>
            <person name="Wagner L."/>
            <person name="Wallis J."/>
            <person name="Wheeler R."/>
            <person name="Williams A."/>
            <person name="Wolf Y.I."/>
            <person name="Wolfe K.H."/>
            <person name="Yang S.P."/>
            <person name="Yeh R.F."/>
            <person name="Collins F."/>
            <person name="Guyer M.S."/>
            <person name="Peterson J."/>
            <person name="Felsenfeld A."/>
            <person name="Wetterstrand K.A."/>
            <person name="Patrinos A."/>
            <person name="Morgan M.J."/>
            <person name="de Jong P."/>
            <person name="Catanese J.J."/>
            <person name="Osoegawa K."/>
            <person name="Shizuya H."/>
            <person name="Choi S."/>
            <person name="Chen Y.J."/>
        </authorList>
    </citation>
    <scope>NUCLEOTIDE SEQUENCE [LARGE SCALE GENOMIC DNA]</scope>
</reference>
<keyword evidence="5 14" id="KW-0812">Transmembrane</keyword>
<reference evidence="16" key="7">
    <citation type="submission" date="2025-05" db="UniProtKB">
        <authorList>
            <consortium name="Ensembl"/>
        </authorList>
    </citation>
    <scope>IDENTIFICATION</scope>
</reference>
<dbReference type="OrthoDB" id="10264220at2759"/>
<dbReference type="ChiTaRS" id="ATP6V0A1">
    <property type="organism name" value="human"/>
</dbReference>
<evidence type="ECO:0000256" key="1">
    <source>
        <dbReference type="ARBA" id="ARBA00004223"/>
    </source>
</evidence>
<keyword evidence="10 14" id="KW-0472">Membrane</keyword>
<name>B7Z2A9_HUMAN</name>
<dbReference type="GO" id="GO:0030672">
    <property type="term" value="C:synaptic vesicle membrane"/>
    <property type="evidence" value="ECO:0007669"/>
    <property type="project" value="UniProtKB-SubCell"/>
</dbReference>
<evidence type="ECO:0000256" key="9">
    <source>
        <dbReference type="ARBA" id="ARBA00023065"/>
    </source>
</evidence>
<dbReference type="AlphaFoldDB" id="B7Z2A9"/>
<dbReference type="GO" id="GO:0046961">
    <property type="term" value="F:proton-transporting ATPase activity, rotational mechanism"/>
    <property type="evidence" value="ECO:0007669"/>
    <property type="project" value="InterPro"/>
</dbReference>
<keyword evidence="7 14" id="KW-1133">Transmembrane helix</keyword>
<evidence type="ECO:0000256" key="12">
    <source>
        <dbReference type="ARBA" id="ARBA00029431"/>
    </source>
</evidence>
<dbReference type="GO" id="GO:0042470">
    <property type="term" value="C:melanosome"/>
    <property type="evidence" value="ECO:0007669"/>
    <property type="project" value="UniProtKB-SubCell"/>
</dbReference>
<evidence type="ECO:0000256" key="4">
    <source>
        <dbReference type="ARBA" id="ARBA00022448"/>
    </source>
</evidence>
<dbReference type="UCSC" id="uc010wgj.3">
    <property type="organism name" value="human"/>
</dbReference>
<reference evidence="16 17" key="3">
    <citation type="journal article" date="2006" name="Nature">
        <title>DNA sequence of human chromosome 17 and analysis of rearrangement in the human lineage.</title>
        <authorList>
            <person name="Zody M.C."/>
            <person name="Garber M."/>
            <person name="Adams D.J."/>
            <person name="Sharpe T."/>
            <person name="Harrow J."/>
            <person name="Lupski J.R."/>
            <person name="Nicholson C."/>
            <person name="Searle S.M."/>
            <person name="Wilming L."/>
            <person name="Young S.K."/>
            <person name="Abouelleil A."/>
            <person name="Allen N.R."/>
            <person name="Bi W."/>
            <person name="Bloom T."/>
            <person name="Borowsky M.L."/>
            <person name="Bugalter B.E."/>
            <person name="Butler J."/>
            <person name="Chang J.L."/>
            <person name="Chen C.K."/>
            <person name="Cook A."/>
            <person name="Corum B."/>
            <person name="Cuomo C.A."/>
            <person name="de Jong P.J."/>
            <person name="DeCaprio D."/>
            <person name="Dewar K."/>
            <person name="FitzGerald M."/>
            <person name="Gilbert J."/>
            <person name="Gibson R."/>
            <person name="Gnerre S."/>
            <person name="Goldstein S."/>
            <person name="Grafham D.V."/>
            <person name="Grocock R."/>
            <person name="Hafez N."/>
            <person name="Hagopian D.S."/>
            <person name="Hart E."/>
            <person name="Norman C.H."/>
            <person name="Humphray S."/>
            <person name="Jaffe D.B."/>
            <person name="Jones M."/>
            <person name="Kamal M."/>
            <person name="Khodiyar V.K."/>
            <person name="LaButti K."/>
            <person name="Laird G."/>
            <person name="Lehoczky J."/>
            <person name="Liu X."/>
            <person name="Lokyitsang T."/>
            <person name="Loveland J."/>
            <person name="Lui A."/>
            <person name="Macdonald P."/>
            <person name="Major J.E."/>
            <person name="Matthews L."/>
            <person name="Mauceli E."/>
            <person name="McCarroll S.A."/>
            <person name="Mihalev A.H."/>
            <person name="Mudge J."/>
            <person name="Nguyen C."/>
            <person name="Nicol R."/>
            <person name="O'Leary S.B."/>
            <person name="Osoegawa K."/>
            <person name="Schwartz D.C."/>
            <person name="Shaw-Smith C."/>
            <person name="Stankiewicz P."/>
            <person name="Steward C."/>
            <person name="Swarbreck D."/>
            <person name="Venkataraman V."/>
            <person name="Whittaker C.A."/>
            <person name="Yang X."/>
            <person name="Zimmer A.R."/>
            <person name="Bradley A."/>
            <person name="Hubbard T."/>
            <person name="Birren B.W."/>
            <person name="Rogers J."/>
            <person name="Lander E.S."/>
            <person name="Nusbaum C."/>
        </authorList>
    </citation>
    <scope>NUCLEOTIDE SEQUENCE [LARGE SCALE GENOMIC DNA]</scope>
</reference>
<comment type="subcellular location">
    <subcellularLocation>
        <location evidence="12">Cytoplasmic vesicle</location>
        <location evidence="12">Clathrin-coated vesicle membrane</location>
        <topology evidence="12">Multi-pass membrane protein</topology>
    </subcellularLocation>
    <subcellularLocation>
        <location evidence="2">Cytoplasmic vesicle</location>
        <location evidence="2">Secretory vesicle</location>
        <location evidence="2">Synaptic vesicle membrane</location>
        <topology evidence="2">Multi-pass membrane protein</topology>
    </subcellularLocation>
    <subcellularLocation>
        <location evidence="1">Melanosome</location>
    </subcellularLocation>
</comment>
<evidence type="ECO:0000256" key="7">
    <source>
        <dbReference type="ARBA" id="ARBA00022989"/>
    </source>
</evidence>
<feature type="transmembrane region" description="Helical" evidence="14">
    <location>
        <begin position="358"/>
        <end position="382"/>
    </location>
</feature>
<dbReference type="VEuPathDB" id="HostDB:ENSG00000033627"/>
<dbReference type="InterPro" id="IPR026028">
    <property type="entry name" value="V-type_ATPase_116kDa_su_euka"/>
</dbReference>
<keyword evidence="8" id="KW-0770">Synapse</keyword>
<dbReference type="GO" id="GO:0030665">
    <property type="term" value="C:clathrin-coated vesicle membrane"/>
    <property type="evidence" value="ECO:0007669"/>
    <property type="project" value="UniProtKB-SubCell"/>
</dbReference>
<evidence type="ECO:0000256" key="8">
    <source>
        <dbReference type="ARBA" id="ARBA00023018"/>
    </source>
</evidence>
<proteinExistence type="evidence at protein level"/>
<dbReference type="PIRSF" id="PIRSF001293">
    <property type="entry name" value="ATP6V0A1"/>
    <property type="match status" value="1"/>
</dbReference>
<evidence type="ECO:0007829" key="20">
    <source>
        <dbReference type="PubMed" id="23186163"/>
    </source>
</evidence>
<dbReference type="Antibodypedia" id="16938">
    <property type="antibodies" value="99 antibodies from 21 providers"/>
</dbReference>
<dbReference type="Pfam" id="PF01496">
    <property type="entry name" value="V_ATPase_I"/>
    <property type="match status" value="2"/>
</dbReference>
<protein>
    <recommendedName>
        <fullName evidence="14">V-type proton ATPase subunit a</fullName>
    </recommendedName>
</protein>
<comment type="function">
    <text evidence="14">Essential component of the vacuolar proton pump (V-ATPase), a multimeric enzyme that catalyzes the translocation of protons across the membranes. Required for assembly and activity of the V-ATPase.</text>
</comment>
<sequence length="794" mass="91157">MGELFRSEEMTLAQLFLQSEAAYCCVSELGELGKVQFRDLNPDVNVFQRKFVNEVRRCEEMDRKLRFVEKEIRKANIPIMDTGENPEVPFPRDMIDLEMADPDLLEESSSLLEPSEMGRGTPLRLGFVAGVINRERIPTFERMLWRVCRGNVFLRQAEIENPLEDPVTGDYVHKSVFIIFFQGDQLKNRVKKICEGFRASLYPCPETPQERKEMASGVNTRIDDLQMVLNQTEDHRQRVLQAAAKNIRVWFIKVRKMKAIYHTLNLCNIDVTQKCLIAEVWCPVTDLDSIQFALRRGTEHSGSTVPSILNRMQTNQTPPTYNKTNKFTYGFQNIVDAYGIGTYREINPAPYTIITFPFLFAVMFGDFGHGILMTLFAVWMVLRESRILSQKNENEMFSTVFSGRYIILLMGVFSMYTGLIYNDCFSKSLNIFGSSWSVRPMFTYNWTEETLRGNPVLQLNPALPGVFGGPYPFGIDPIWNIATNKLTFLNSFKMKMSVILGIIHMLFGVSLSLFNHIYFKKPLNIYFGFIPEIIFMTSLFGYLVILIFYKWTAYDAHTSENAPSLLIHFINMFLFSYPESGYSMLYSGQKGIQCFLVVVALLCVPWMLLFKPLVLRRQYLRRKHLGTLNFGGIRVGNGPTEEDAEIIQHDQLSTHSEDADEPSEDEVFDFGDTMVHQAIHTIEYCLGCISNTASYLRLWALSLAHAQLSEVLWTMVIHIGLSVKSLAGGLVLFFFFTAFATLTVAILLIMEGLSAFLHALRLHWVEFQNKFYSGTGFKFLPFSFEHIREGKFEE</sequence>
<evidence type="ECO:0000256" key="10">
    <source>
        <dbReference type="ARBA" id="ARBA00023136"/>
    </source>
</evidence>
<keyword evidence="11" id="KW-0968">Cytoplasmic vesicle</keyword>
<evidence type="ECO:0007829" key="18">
    <source>
        <dbReference type="PeptideAtlas" id="B7Z2A9"/>
    </source>
</evidence>
<dbReference type="CTD" id="535"/>
<dbReference type="HGNC" id="HGNC:865">
    <property type="gene designation" value="ATP6V0A1"/>
</dbReference>
<dbReference type="PANTHER" id="PTHR11629:SF68">
    <property type="entry name" value="V-TYPE PROTON ATPASE 116 KDA SUBUNIT A 1"/>
    <property type="match status" value="1"/>
</dbReference>
<evidence type="ECO:0000256" key="11">
    <source>
        <dbReference type="ARBA" id="ARBA00023329"/>
    </source>
</evidence>
<dbReference type="ExpressionAtlas" id="B7Z2A9">
    <property type="expression patterns" value="baseline and differential"/>
</dbReference>
<accession>B7Z2A9</accession>
<evidence type="ECO:0007829" key="21">
    <source>
        <dbReference type="PubMed" id="24275569"/>
    </source>
</evidence>
<evidence type="ECO:0000313" key="16">
    <source>
        <dbReference type="Ensembl" id="ENSP00000466878.1"/>
    </source>
</evidence>
<reference evidence="15" key="4">
    <citation type="submission" date="2007-10" db="EMBL/GenBank/DDBJ databases">
        <title>NEDO human cDNA sequencing project focused on splicing variants.</title>
        <authorList>
            <person name="Wakamatsu A."/>
            <person name="Yamamoto J."/>
            <person name="Kimura K."/>
            <person name="Ishii S."/>
            <person name="Watanabe K."/>
            <person name="Sugiyama A."/>
            <person name="Murakawa K."/>
            <person name="Kaida T."/>
            <person name="Tsuchiya K."/>
            <person name="Fukuzumi Y."/>
            <person name="Kumagai A."/>
            <person name="Oishi Y."/>
            <person name="Yamamoto S."/>
            <person name="Ono Y."/>
            <person name="Komori Y."/>
            <person name="Yamazaki M."/>
            <person name="Kisu Y."/>
            <person name="Nishikawa T."/>
            <person name="Sugano S."/>
            <person name="Nomura N."/>
            <person name="Isogai T."/>
        </authorList>
    </citation>
    <scope>NUCLEOTIDE SEQUENCE</scope>
    <source>
        <tissue evidence="15">Amygdala</tissue>
    </source>
</reference>
<evidence type="ECO:0000256" key="3">
    <source>
        <dbReference type="ARBA" id="ARBA00009904"/>
    </source>
</evidence>
<comment type="subunit">
    <text evidence="13">V-ATPase is a heteromultimeric enzyme made up of two complexes: the ATP-hydrolytic V1 complex and the proton translocation V0 complex. The V1 complex consists of three catalytic AB heterodimers that form a heterohexamer, three peripheral stalks each consisting of EG heterodimers, one central rotor including subunits D and F, and the regulatory subunits C and H. The proton translocation complex V0 consists of the proton transport subunit a, a ring of proteolipid subunits c9c'', rotary subunit d, subunits e and f, and the accessory subunits ATP6AP1/Ac45 and ATP6AP2/PRR. Interacts with SPAAR.</text>
</comment>
<gene>
    <name evidence="16" type="primary">ATP6V0A1</name>
</gene>
<organism evidence="15">
    <name type="scientific">Homo sapiens</name>
    <name type="common">Human</name>
    <dbReference type="NCBI Taxonomy" id="9606"/>
    <lineage>
        <taxon>Eukaryota</taxon>
        <taxon>Metazoa</taxon>
        <taxon>Chordata</taxon>
        <taxon>Craniata</taxon>
        <taxon>Vertebrata</taxon>
        <taxon>Euteleostomi</taxon>
        <taxon>Mammalia</taxon>
        <taxon>Eutheria</taxon>
        <taxon>Euarchontoglires</taxon>
        <taxon>Primates</taxon>
        <taxon>Haplorrhini</taxon>
        <taxon>Catarrhini</taxon>
        <taxon>Hominidae</taxon>
        <taxon>Homo</taxon>
    </lineage>
</organism>
<comment type="similarity">
    <text evidence="3 14">Belongs to the V-ATPase 116 kDa subunit family.</text>
</comment>
<keyword evidence="9 14" id="KW-0406">Ion transport</keyword>